<comment type="similarity">
    <text evidence="2 5">Belongs to the cyclophilin-type PPIase family.</text>
</comment>
<feature type="region of interest" description="Disordered" evidence="6">
    <location>
        <begin position="201"/>
        <end position="221"/>
    </location>
</feature>
<dbReference type="InterPro" id="IPR029000">
    <property type="entry name" value="Cyclophilin-like_dom_sf"/>
</dbReference>
<dbReference type="PANTHER" id="PTHR11071:SF558">
    <property type="entry name" value="YCF3-RELATED"/>
    <property type="match status" value="1"/>
</dbReference>
<organism evidence="8">
    <name type="scientific">Ostreococcus mediterraneus</name>
    <dbReference type="NCBI Taxonomy" id="1486918"/>
    <lineage>
        <taxon>Eukaryota</taxon>
        <taxon>Viridiplantae</taxon>
        <taxon>Chlorophyta</taxon>
        <taxon>Mamiellophyceae</taxon>
        <taxon>Mamiellales</taxon>
        <taxon>Bathycoccaceae</taxon>
        <taxon>Ostreococcus</taxon>
    </lineage>
</organism>
<keyword evidence="3 5" id="KW-0697">Rotamase</keyword>
<reference evidence="8" key="1">
    <citation type="submission" date="2021-01" db="EMBL/GenBank/DDBJ databases">
        <authorList>
            <person name="Corre E."/>
            <person name="Pelletier E."/>
            <person name="Niang G."/>
            <person name="Scheremetjew M."/>
            <person name="Finn R."/>
            <person name="Kale V."/>
            <person name="Holt S."/>
            <person name="Cochrane G."/>
            <person name="Meng A."/>
            <person name="Brown T."/>
            <person name="Cohen L."/>
        </authorList>
    </citation>
    <scope>NUCLEOTIDE SEQUENCE</scope>
    <source>
        <strain evidence="8">Clade-D-RCC2573</strain>
    </source>
</reference>
<evidence type="ECO:0000256" key="2">
    <source>
        <dbReference type="ARBA" id="ARBA00007365"/>
    </source>
</evidence>
<dbReference type="PROSITE" id="PS00170">
    <property type="entry name" value="CSA_PPIASE_1"/>
    <property type="match status" value="1"/>
</dbReference>
<dbReference type="PANTHER" id="PTHR11071">
    <property type="entry name" value="PEPTIDYL-PROLYL CIS-TRANS ISOMERASE"/>
    <property type="match status" value="1"/>
</dbReference>
<dbReference type="PROSITE" id="PS50072">
    <property type="entry name" value="CSA_PPIASE_2"/>
    <property type="match status" value="1"/>
</dbReference>
<evidence type="ECO:0000313" key="8">
    <source>
        <dbReference type="EMBL" id="CAD8728659.1"/>
    </source>
</evidence>
<proteinExistence type="inferred from homology"/>
<name>A0A7S0XL06_9CHLO</name>
<dbReference type="SUPFAM" id="SSF50891">
    <property type="entry name" value="Cyclophilin-like"/>
    <property type="match status" value="1"/>
</dbReference>
<dbReference type="FunFam" id="2.40.100.10:FF:000013">
    <property type="entry name" value="Peptidyl-prolyl cis-trans isomerase"/>
    <property type="match status" value="1"/>
</dbReference>
<dbReference type="EC" id="5.2.1.8" evidence="5"/>
<dbReference type="Pfam" id="PF00160">
    <property type="entry name" value="Pro_isomerase"/>
    <property type="match status" value="1"/>
</dbReference>
<dbReference type="EMBL" id="HBFF01001553">
    <property type="protein sequence ID" value="CAD8728659.1"/>
    <property type="molecule type" value="Transcribed_RNA"/>
</dbReference>
<evidence type="ECO:0000256" key="1">
    <source>
        <dbReference type="ARBA" id="ARBA00000971"/>
    </source>
</evidence>
<gene>
    <name evidence="8" type="ORF">OMED0936_LOCUS1238</name>
</gene>
<sequence length="254" mass="26632">MGAGASSLNVDDVVAVAKQPVGYTPPLGAPKPDTPRVYFDMQLGRGRDATKLGRIVMELRDDVTPKTAENFKQLCSSPEGEGYRGSRFHRVIPSFMCQGGDFTADNGTGGRSIYGRNFPDENFTLPHAGPGILSMANAGPNTNGSQFFLCTVNTAFLDGKHTVFGQVVEGYSVVKAIESVGSRGGETAADVIIGDCGVVKPSASSTSSTSSTTTKKPARTAANARAVARGRRVSALAFRARVALALVAKRPAFI</sequence>
<dbReference type="AlphaFoldDB" id="A0A7S0XL06"/>
<dbReference type="GO" id="GO:0005737">
    <property type="term" value="C:cytoplasm"/>
    <property type="evidence" value="ECO:0007669"/>
    <property type="project" value="TreeGrafter"/>
</dbReference>
<comment type="function">
    <text evidence="5">PPIases accelerate the folding of proteins. It catalyzes the cis-trans isomerization of proline imidic peptide bonds in oligopeptides.</text>
</comment>
<keyword evidence="4 5" id="KW-0413">Isomerase</keyword>
<evidence type="ECO:0000256" key="3">
    <source>
        <dbReference type="ARBA" id="ARBA00023110"/>
    </source>
</evidence>
<evidence type="ECO:0000256" key="6">
    <source>
        <dbReference type="SAM" id="MobiDB-lite"/>
    </source>
</evidence>
<feature type="domain" description="PPIase cyclophilin-type" evidence="7">
    <location>
        <begin position="50"/>
        <end position="198"/>
    </location>
</feature>
<dbReference type="Gene3D" id="2.40.100.10">
    <property type="entry name" value="Cyclophilin-like"/>
    <property type="match status" value="1"/>
</dbReference>
<dbReference type="GO" id="GO:0003755">
    <property type="term" value="F:peptidyl-prolyl cis-trans isomerase activity"/>
    <property type="evidence" value="ECO:0007669"/>
    <property type="project" value="UniProtKB-UniRule"/>
</dbReference>
<comment type="catalytic activity">
    <reaction evidence="1 5">
        <text>[protein]-peptidylproline (omega=180) = [protein]-peptidylproline (omega=0)</text>
        <dbReference type="Rhea" id="RHEA:16237"/>
        <dbReference type="Rhea" id="RHEA-COMP:10747"/>
        <dbReference type="Rhea" id="RHEA-COMP:10748"/>
        <dbReference type="ChEBI" id="CHEBI:83833"/>
        <dbReference type="ChEBI" id="CHEBI:83834"/>
        <dbReference type="EC" id="5.2.1.8"/>
    </reaction>
</comment>
<evidence type="ECO:0000256" key="5">
    <source>
        <dbReference type="RuleBase" id="RU363019"/>
    </source>
</evidence>
<dbReference type="GO" id="GO:0016018">
    <property type="term" value="F:cyclosporin A binding"/>
    <property type="evidence" value="ECO:0007669"/>
    <property type="project" value="TreeGrafter"/>
</dbReference>
<dbReference type="GO" id="GO:0006457">
    <property type="term" value="P:protein folding"/>
    <property type="evidence" value="ECO:0007669"/>
    <property type="project" value="InterPro"/>
</dbReference>
<dbReference type="PRINTS" id="PR00153">
    <property type="entry name" value="CSAPPISMRASE"/>
</dbReference>
<dbReference type="InterPro" id="IPR020892">
    <property type="entry name" value="Cyclophilin-type_PPIase_CS"/>
</dbReference>
<dbReference type="InterPro" id="IPR002130">
    <property type="entry name" value="Cyclophilin-type_PPIase_dom"/>
</dbReference>
<protein>
    <recommendedName>
        <fullName evidence="5">Peptidyl-prolyl cis-trans isomerase</fullName>
        <shortName evidence="5">PPIase</shortName>
        <ecNumber evidence="5">5.2.1.8</ecNumber>
    </recommendedName>
</protein>
<evidence type="ECO:0000256" key="4">
    <source>
        <dbReference type="ARBA" id="ARBA00023235"/>
    </source>
</evidence>
<accession>A0A7S0XL06</accession>
<evidence type="ECO:0000259" key="7">
    <source>
        <dbReference type="PROSITE" id="PS50072"/>
    </source>
</evidence>